<proteinExistence type="predicted"/>
<dbReference type="InterPro" id="IPR014710">
    <property type="entry name" value="RmlC-like_jellyroll"/>
</dbReference>
<dbReference type="CDD" id="cd00038">
    <property type="entry name" value="CAP_ED"/>
    <property type="match status" value="1"/>
</dbReference>
<evidence type="ECO:0000256" key="1">
    <source>
        <dbReference type="SAM" id="Phobius"/>
    </source>
</evidence>
<dbReference type="SMART" id="SM00100">
    <property type="entry name" value="cNMP"/>
    <property type="match status" value="1"/>
</dbReference>
<dbReference type="Pfam" id="PF26604">
    <property type="entry name" value="CBU_0592"/>
    <property type="match status" value="1"/>
</dbReference>
<feature type="transmembrane region" description="Helical" evidence="1">
    <location>
        <begin position="12"/>
        <end position="33"/>
    </location>
</feature>
<feature type="transmembrane region" description="Helical" evidence="1">
    <location>
        <begin position="65"/>
        <end position="83"/>
    </location>
</feature>
<protein>
    <recommendedName>
        <fullName evidence="2">Cyclic nucleotide-binding domain-containing protein</fullName>
    </recommendedName>
</protein>
<dbReference type="AlphaFoldDB" id="A0A3B0M9E5"/>
<organism evidence="3 4">
    <name type="scientific">Roseinatronobacter ekhonensis</name>
    <dbReference type="NCBI Taxonomy" id="254356"/>
    <lineage>
        <taxon>Bacteria</taxon>
        <taxon>Pseudomonadati</taxon>
        <taxon>Pseudomonadota</taxon>
        <taxon>Alphaproteobacteria</taxon>
        <taxon>Rhodobacterales</taxon>
        <taxon>Paracoccaceae</taxon>
        <taxon>Roseinatronobacter</taxon>
    </lineage>
</organism>
<dbReference type="Gene3D" id="2.60.120.10">
    <property type="entry name" value="Jelly Rolls"/>
    <property type="match status" value="1"/>
</dbReference>
<feature type="domain" description="Cyclic nucleotide-binding" evidence="2">
    <location>
        <begin position="101"/>
        <end position="197"/>
    </location>
</feature>
<dbReference type="Pfam" id="PF00027">
    <property type="entry name" value="cNMP_binding"/>
    <property type="match status" value="1"/>
</dbReference>
<accession>A0A3B0M9E5</accession>
<dbReference type="RefSeq" id="WP_121094675.1">
    <property type="nucleotide sequence ID" value="NZ_UIHC01000014.1"/>
</dbReference>
<keyword evidence="4" id="KW-1185">Reference proteome</keyword>
<feature type="transmembrane region" description="Helical" evidence="1">
    <location>
        <begin position="40"/>
        <end position="59"/>
    </location>
</feature>
<dbReference type="InterPro" id="IPR058058">
    <property type="entry name" value="CBU_0592-like"/>
</dbReference>
<reference evidence="4" key="1">
    <citation type="submission" date="2018-08" db="EMBL/GenBank/DDBJ databases">
        <authorList>
            <person name="Rodrigo-Torres L."/>
            <person name="Arahal R. D."/>
            <person name="Lucena T."/>
        </authorList>
    </citation>
    <scope>NUCLEOTIDE SEQUENCE [LARGE SCALE GENOMIC DNA]</scope>
    <source>
        <strain evidence="4">CECT 7235</strain>
    </source>
</reference>
<dbReference type="InterPro" id="IPR000595">
    <property type="entry name" value="cNMP-bd_dom"/>
</dbReference>
<dbReference type="InterPro" id="IPR018490">
    <property type="entry name" value="cNMP-bd_dom_sf"/>
</dbReference>
<name>A0A3B0M9E5_9RHOB</name>
<keyword evidence="1" id="KW-1133">Transmembrane helix</keyword>
<gene>
    <name evidence="3" type="ORF">ROE7235_01751</name>
</gene>
<dbReference type="OrthoDB" id="7946922at2"/>
<keyword evidence="1" id="KW-0812">Transmembrane</keyword>
<evidence type="ECO:0000259" key="2">
    <source>
        <dbReference type="PROSITE" id="PS50042"/>
    </source>
</evidence>
<dbReference type="PROSITE" id="PS50042">
    <property type="entry name" value="CNMP_BINDING_3"/>
    <property type="match status" value="1"/>
</dbReference>
<sequence length="235" mass="25269">MGNFSTDQLFDAAGLAGVVLYLGSYALLQLGVLRGNGYAYATLNLCAASMVLLSLTVAFNLSSAIIQISWIVISILGIARLVWVNRRVRFSDEERGFLADAFPDMPAPIARRFLDSGTWIDAEAGGQLIEEGEPVQNLFYLARGKAEIRSGGKPISTVESGLLGEMNVLTSGPASASVVVVNAARVFVISGDTLRRMAARDSEFRILLENGMSSDTGRKLMRANQRLSTMTGDRA</sequence>
<evidence type="ECO:0000313" key="4">
    <source>
        <dbReference type="Proteomes" id="UP000272908"/>
    </source>
</evidence>
<dbReference type="Proteomes" id="UP000272908">
    <property type="component" value="Unassembled WGS sequence"/>
</dbReference>
<dbReference type="EMBL" id="UIHC01000014">
    <property type="protein sequence ID" value="SUZ32000.1"/>
    <property type="molecule type" value="Genomic_DNA"/>
</dbReference>
<keyword evidence="1" id="KW-0472">Membrane</keyword>
<evidence type="ECO:0000313" key="3">
    <source>
        <dbReference type="EMBL" id="SUZ32000.1"/>
    </source>
</evidence>
<dbReference type="NCBIfam" id="NF047864">
    <property type="entry name" value="CBU_0592_membra"/>
    <property type="match status" value="1"/>
</dbReference>
<dbReference type="SUPFAM" id="SSF51206">
    <property type="entry name" value="cAMP-binding domain-like"/>
    <property type="match status" value="1"/>
</dbReference>